<keyword evidence="1" id="KW-0812">Transmembrane</keyword>
<dbReference type="EMBL" id="SLWS01000002">
    <property type="protein sequence ID" value="TCO62679.1"/>
    <property type="molecule type" value="Genomic_DNA"/>
</dbReference>
<feature type="transmembrane region" description="Helical" evidence="1">
    <location>
        <begin position="163"/>
        <end position="183"/>
    </location>
</feature>
<accession>A0A4R2JZF2</accession>
<comment type="caution">
    <text evidence="3">The sequence shown here is derived from an EMBL/GenBank/DDBJ whole genome shotgun (WGS) entry which is preliminary data.</text>
</comment>
<dbReference type="OrthoDB" id="3698271at2"/>
<dbReference type="RefSeq" id="WP_132114621.1">
    <property type="nucleotide sequence ID" value="NZ_SLWS01000002.1"/>
</dbReference>
<evidence type="ECO:0000313" key="3">
    <source>
        <dbReference type="EMBL" id="TCO62679.1"/>
    </source>
</evidence>
<keyword evidence="2" id="KW-0732">Signal</keyword>
<gene>
    <name evidence="3" type="ORF">EV192_102818</name>
</gene>
<keyword evidence="4" id="KW-1185">Reference proteome</keyword>
<organism evidence="3 4">
    <name type="scientific">Actinocrispum wychmicini</name>
    <dbReference type="NCBI Taxonomy" id="1213861"/>
    <lineage>
        <taxon>Bacteria</taxon>
        <taxon>Bacillati</taxon>
        <taxon>Actinomycetota</taxon>
        <taxon>Actinomycetes</taxon>
        <taxon>Pseudonocardiales</taxon>
        <taxon>Pseudonocardiaceae</taxon>
        <taxon>Actinocrispum</taxon>
    </lineage>
</organism>
<keyword evidence="1" id="KW-0472">Membrane</keyword>
<feature type="signal peptide" evidence="2">
    <location>
        <begin position="1"/>
        <end position="22"/>
    </location>
</feature>
<sequence>MWKRLAALVGAVFFLGAPVAFAGGPTSVIVVDPSTAKTAALYNSDTDYTALMAALGPDPVKAEGPDLHAAPSTTVTITWLVHDVQIWRTDHVFMDEQGGPWVETSEWTDGPPNFDQRGVVHKAANPKALTELLNNLLGKPKTAVAVSAPVPPPAPVRPSGLQWGSLLVGAAAGALVVVVFGLVRRATSR</sequence>
<name>A0A4R2JZF2_9PSEU</name>
<feature type="chain" id="PRO_5020542187" evidence="2">
    <location>
        <begin position="23"/>
        <end position="189"/>
    </location>
</feature>
<dbReference type="AlphaFoldDB" id="A0A4R2JZF2"/>
<dbReference type="Proteomes" id="UP000295680">
    <property type="component" value="Unassembled WGS sequence"/>
</dbReference>
<evidence type="ECO:0000313" key="4">
    <source>
        <dbReference type="Proteomes" id="UP000295680"/>
    </source>
</evidence>
<evidence type="ECO:0000256" key="2">
    <source>
        <dbReference type="SAM" id="SignalP"/>
    </source>
</evidence>
<evidence type="ECO:0000256" key="1">
    <source>
        <dbReference type="SAM" id="Phobius"/>
    </source>
</evidence>
<protein>
    <submittedName>
        <fullName evidence="3">Uncharacterized protein</fullName>
    </submittedName>
</protein>
<proteinExistence type="predicted"/>
<keyword evidence="1" id="KW-1133">Transmembrane helix</keyword>
<reference evidence="3 4" key="1">
    <citation type="submission" date="2019-03" db="EMBL/GenBank/DDBJ databases">
        <title>Genomic Encyclopedia of Type Strains, Phase IV (KMG-IV): sequencing the most valuable type-strain genomes for metagenomic binning, comparative biology and taxonomic classification.</title>
        <authorList>
            <person name="Goeker M."/>
        </authorList>
    </citation>
    <scope>NUCLEOTIDE SEQUENCE [LARGE SCALE GENOMIC DNA]</scope>
    <source>
        <strain evidence="3 4">DSM 45934</strain>
    </source>
</reference>